<gene>
    <name evidence="2" type="ORF">GCM10009846_22050</name>
</gene>
<organism evidence="2 3">
    <name type="scientific">Agrococcus versicolor</name>
    <dbReference type="NCBI Taxonomy" id="501482"/>
    <lineage>
        <taxon>Bacteria</taxon>
        <taxon>Bacillati</taxon>
        <taxon>Actinomycetota</taxon>
        <taxon>Actinomycetes</taxon>
        <taxon>Micrococcales</taxon>
        <taxon>Microbacteriaceae</taxon>
        <taxon>Agrococcus</taxon>
    </lineage>
</organism>
<name>A0ABP5MJG8_9MICO</name>
<protein>
    <submittedName>
        <fullName evidence="2">Siderophore-interacting protein</fullName>
    </submittedName>
</protein>
<dbReference type="InterPro" id="IPR039261">
    <property type="entry name" value="FNR_nucleotide-bd"/>
</dbReference>
<accession>A0ABP5MJG8</accession>
<evidence type="ECO:0000313" key="3">
    <source>
        <dbReference type="Proteomes" id="UP001501599"/>
    </source>
</evidence>
<dbReference type="Pfam" id="PF04954">
    <property type="entry name" value="SIP"/>
    <property type="match status" value="1"/>
</dbReference>
<sequence>MAGPARVAAVAPRFIELEVLASEQISPHLRRVTLGGEDVGDMTPQGYDQWFRFFMRRPGQDELQVPTSPKQWFPQYLLMREAQRPHIRNYTIRSFRRDVHELDIDFVVHEDPGPGAQWSLDAKVGERAALLDEGLLYNDDGVEGDVLMVGDESAIPAIAGVCGSIDRATRGVAVIEVGHMDDVQDLGQPEGVDVHWIHRGDDREGQAGLRALADLDLPGDVAYAYAAGEQSLATGARRHLVKHRGVDKASVTFTGYWRLGKAYVS</sequence>
<dbReference type="Gene3D" id="3.40.50.80">
    <property type="entry name" value="Nucleotide-binding domain of ferredoxin-NADP reductase (FNR) module"/>
    <property type="match status" value="1"/>
</dbReference>
<feature type="domain" description="FAD-binding FR-type" evidence="1">
    <location>
        <begin position="12"/>
        <end position="149"/>
    </location>
</feature>
<proteinExistence type="predicted"/>
<dbReference type="CDD" id="cd06193">
    <property type="entry name" value="siderophore_interacting"/>
    <property type="match status" value="1"/>
</dbReference>
<dbReference type="Proteomes" id="UP001501599">
    <property type="component" value="Unassembled WGS sequence"/>
</dbReference>
<dbReference type="Pfam" id="PF08021">
    <property type="entry name" value="FAD_binding_9"/>
    <property type="match status" value="1"/>
</dbReference>
<dbReference type="InterPro" id="IPR013113">
    <property type="entry name" value="SIP_FAD-bd"/>
</dbReference>
<evidence type="ECO:0000259" key="1">
    <source>
        <dbReference type="PROSITE" id="PS51384"/>
    </source>
</evidence>
<dbReference type="InterPro" id="IPR007037">
    <property type="entry name" value="SIP_rossman_dom"/>
</dbReference>
<dbReference type="InterPro" id="IPR017938">
    <property type="entry name" value="Riboflavin_synthase-like_b-brl"/>
</dbReference>
<dbReference type="RefSeq" id="WP_344343549.1">
    <property type="nucleotide sequence ID" value="NZ_BAAAQT010000006.1"/>
</dbReference>
<reference evidence="3" key="1">
    <citation type="journal article" date="2019" name="Int. J. Syst. Evol. Microbiol.">
        <title>The Global Catalogue of Microorganisms (GCM) 10K type strain sequencing project: providing services to taxonomists for standard genome sequencing and annotation.</title>
        <authorList>
            <consortium name="The Broad Institute Genomics Platform"/>
            <consortium name="The Broad Institute Genome Sequencing Center for Infectious Disease"/>
            <person name="Wu L."/>
            <person name="Ma J."/>
        </authorList>
    </citation>
    <scope>NUCLEOTIDE SEQUENCE [LARGE SCALE GENOMIC DNA]</scope>
    <source>
        <strain evidence="3">JCM 16026</strain>
    </source>
</reference>
<comment type="caution">
    <text evidence="2">The sequence shown here is derived from an EMBL/GenBank/DDBJ whole genome shotgun (WGS) entry which is preliminary data.</text>
</comment>
<dbReference type="InterPro" id="IPR039374">
    <property type="entry name" value="SIP_fam"/>
</dbReference>
<evidence type="ECO:0000313" key="2">
    <source>
        <dbReference type="EMBL" id="GAA2174780.1"/>
    </source>
</evidence>
<dbReference type="SUPFAM" id="SSF63380">
    <property type="entry name" value="Riboflavin synthase domain-like"/>
    <property type="match status" value="1"/>
</dbReference>
<dbReference type="PROSITE" id="PS51384">
    <property type="entry name" value="FAD_FR"/>
    <property type="match status" value="1"/>
</dbReference>
<keyword evidence="3" id="KW-1185">Reference proteome</keyword>
<dbReference type="Gene3D" id="2.40.30.10">
    <property type="entry name" value="Translation factors"/>
    <property type="match status" value="1"/>
</dbReference>
<dbReference type="PANTHER" id="PTHR30157">
    <property type="entry name" value="FERRIC REDUCTASE, NADPH-DEPENDENT"/>
    <property type="match status" value="1"/>
</dbReference>
<dbReference type="InterPro" id="IPR017927">
    <property type="entry name" value="FAD-bd_FR_type"/>
</dbReference>
<dbReference type="PANTHER" id="PTHR30157:SF0">
    <property type="entry name" value="NADPH-DEPENDENT FERRIC-CHELATE REDUCTASE"/>
    <property type="match status" value="1"/>
</dbReference>
<dbReference type="EMBL" id="BAAAQT010000006">
    <property type="protein sequence ID" value="GAA2174780.1"/>
    <property type="molecule type" value="Genomic_DNA"/>
</dbReference>